<evidence type="ECO:0000256" key="4">
    <source>
        <dbReference type="ARBA" id="ARBA00022617"/>
    </source>
</evidence>
<evidence type="ECO:0000259" key="10">
    <source>
        <dbReference type="Pfam" id="PF06628"/>
    </source>
</evidence>
<dbReference type="SUPFAM" id="SSF56634">
    <property type="entry name" value="Heme-dependent catalase-like"/>
    <property type="match status" value="1"/>
</dbReference>
<comment type="cofactor">
    <cofactor evidence="1">
        <name>heme</name>
        <dbReference type="ChEBI" id="CHEBI:30413"/>
    </cofactor>
</comment>
<dbReference type="GO" id="GO:0020037">
    <property type="term" value="F:heme binding"/>
    <property type="evidence" value="ECO:0007669"/>
    <property type="project" value="InterPro"/>
</dbReference>
<proteinExistence type="predicted"/>
<dbReference type="KEGG" id="nsl:BOX37_18000"/>
<evidence type="ECO:0000259" key="11">
    <source>
        <dbReference type="Pfam" id="PF18011"/>
    </source>
</evidence>
<dbReference type="GO" id="GO:0046872">
    <property type="term" value="F:metal ion binding"/>
    <property type="evidence" value="ECO:0007669"/>
    <property type="project" value="UniProtKB-KW"/>
</dbReference>
<evidence type="ECO:0000313" key="12">
    <source>
        <dbReference type="EMBL" id="APE35529.1"/>
    </source>
</evidence>
<evidence type="ECO:0000256" key="7">
    <source>
        <dbReference type="ARBA" id="ARBA00023004"/>
    </source>
</evidence>
<dbReference type="InterPro" id="IPR020835">
    <property type="entry name" value="Catalase_sf"/>
</dbReference>
<dbReference type="AlphaFoldDB" id="A0A1J0VU37"/>
<accession>A0A1J0VU37</accession>
<evidence type="ECO:0000256" key="2">
    <source>
        <dbReference type="ARBA" id="ARBA00012314"/>
    </source>
</evidence>
<evidence type="ECO:0000313" key="13">
    <source>
        <dbReference type="Proteomes" id="UP000183810"/>
    </source>
</evidence>
<dbReference type="SUPFAM" id="SSF52317">
    <property type="entry name" value="Class I glutamine amidotransferase-like"/>
    <property type="match status" value="1"/>
</dbReference>
<dbReference type="Gene3D" id="3.40.50.880">
    <property type="match status" value="1"/>
</dbReference>
<dbReference type="InterPro" id="IPR010582">
    <property type="entry name" value="Catalase_immune_responsive"/>
</dbReference>
<protein>
    <recommendedName>
        <fullName evidence="2">catalase</fullName>
        <ecNumber evidence="2">1.11.1.6</ecNumber>
    </recommendedName>
</protein>
<keyword evidence="6" id="KW-0560">Oxidoreductase</keyword>
<evidence type="ECO:0000256" key="6">
    <source>
        <dbReference type="ARBA" id="ARBA00023002"/>
    </source>
</evidence>
<dbReference type="OrthoDB" id="3169619at2"/>
<keyword evidence="13" id="KW-1185">Reference proteome</keyword>
<keyword evidence="5" id="KW-0479">Metal-binding</keyword>
<evidence type="ECO:0000256" key="1">
    <source>
        <dbReference type="ARBA" id="ARBA00001971"/>
    </source>
</evidence>
<dbReference type="GO" id="GO:0004096">
    <property type="term" value="F:catalase activity"/>
    <property type="evidence" value="ECO:0007669"/>
    <property type="project" value="UniProtKB-EC"/>
</dbReference>
<dbReference type="Gene3D" id="1.20.1370.20">
    <property type="match status" value="1"/>
</dbReference>
<evidence type="ECO:0000256" key="3">
    <source>
        <dbReference type="ARBA" id="ARBA00022559"/>
    </source>
</evidence>
<keyword evidence="7" id="KW-0408">Iron</keyword>
<dbReference type="PANTHER" id="PTHR42821">
    <property type="entry name" value="CATALASE"/>
    <property type="match status" value="1"/>
</dbReference>
<dbReference type="GO" id="GO:0005829">
    <property type="term" value="C:cytosol"/>
    <property type="evidence" value="ECO:0007669"/>
    <property type="project" value="TreeGrafter"/>
</dbReference>
<dbReference type="InterPro" id="IPR041399">
    <property type="entry name" value="Catalase_large_C"/>
</dbReference>
<gene>
    <name evidence="12" type="ORF">BOX37_18000</name>
</gene>
<keyword evidence="4" id="KW-0349">Heme</keyword>
<dbReference type="Pfam" id="PF06628">
    <property type="entry name" value="Catalase-rel"/>
    <property type="match status" value="1"/>
</dbReference>
<feature type="domain" description="Large catalase C-terminal" evidence="11">
    <location>
        <begin position="83"/>
        <end position="173"/>
    </location>
</feature>
<feature type="region of interest" description="Disordered" evidence="9">
    <location>
        <begin position="57"/>
        <end position="79"/>
    </location>
</feature>
<dbReference type="Pfam" id="PF18011">
    <property type="entry name" value="Catalase_C"/>
    <property type="match status" value="1"/>
</dbReference>
<dbReference type="InterPro" id="IPR029062">
    <property type="entry name" value="Class_I_gatase-like"/>
</dbReference>
<evidence type="ECO:0000256" key="5">
    <source>
        <dbReference type="ARBA" id="ARBA00022723"/>
    </source>
</evidence>
<dbReference type="PANTHER" id="PTHR42821:SF1">
    <property type="entry name" value="CATALASE-B"/>
    <property type="match status" value="1"/>
</dbReference>
<name>A0A1J0VU37_9NOCA</name>
<dbReference type="GO" id="GO:0042744">
    <property type="term" value="P:hydrogen peroxide catabolic process"/>
    <property type="evidence" value="ECO:0007669"/>
    <property type="project" value="UniProtKB-KW"/>
</dbReference>
<organism evidence="12 13">
    <name type="scientific">Nocardia mangyaensis</name>
    <dbReference type="NCBI Taxonomy" id="2213200"/>
    <lineage>
        <taxon>Bacteria</taxon>
        <taxon>Bacillati</taxon>
        <taxon>Actinomycetota</taxon>
        <taxon>Actinomycetes</taxon>
        <taxon>Mycobacteriales</taxon>
        <taxon>Nocardiaceae</taxon>
        <taxon>Nocardia</taxon>
    </lineage>
</organism>
<evidence type="ECO:0000256" key="8">
    <source>
        <dbReference type="ARBA" id="ARBA00023324"/>
    </source>
</evidence>
<keyword evidence="3" id="KW-0575">Peroxidase</keyword>
<dbReference type="InterPro" id="IPR024712">
    <property type="entry name" value="Catalase_clade2"/>
</dbReference>
<sequence length="223" mass="24362">MFYRGLTPGEQQHLADTFAFELGKCSTPMIRRRGLQMILNVDEQLADYVAGQLGLPVPTPNADRVEPPPSPASSPRRGTFPLDGRTVAVLVDDTTSATELEQARAALEQERVRPLLVAARGGEIAGVPVDRTFATMRSVEFDGALLLAGSVDPQVDLLIAELWRHGKAIAGVDVAGQAEGVCRHCSRPGHRVSHRRDRAGDLHRDLRLRLAPLRRTGGVRDRR</sequence>
<feature type="domain" description="Catalase immune-responsive" evidence="10">
    <location>
        <begin position="1"/>
        <end position="52"/>
    </location>
</feature>
<dbReference type="EC" id="1.11.1.6" evidence="2"/>
<dbReference type="Proteomes" id="UP000183810">
    <property type="component" value="Chromosome"/>
</dbReference>
<evidence type="ECO:0000256" key="9">
    <source>
        <dbReference type="SAM" id="MobiDB-lite"/>
    </source>
</evidence>
<dbReference type="EMBL" id="CP018082">
    <property type="protein sequence ID" value="APE35529.1"/>
    <property type="molecule type" value="Genomic_DNA"/>
</dbReference>
<dbReference type="GO" id="GO:0006979">
    <property type="term" value="P:response to oxidative stress"/>
    <property type="evidence" value="ECO:0007669"/>
    <property type="project" value="InterPro"/>
</dbReference>
<dbReference type="InterPro" id="IPR043156">
    <property type="entry name" value="Catalase_clade2_helical"/>
</dbReference>
<keyword evidence="8" id="KW-0376">Hydrogen peroxide</keyword>
<reference evidence="12" key="1">
    <citation type="submission" date="2016-11" db="EMBL/GenBank/DDBJ databases">
        <authorList>
            <person name="Jaros S."/>
            <person name="Januszkiewicz K."/>
            <person name="Wedrychowicz H."/>
        </authorList>
    </citation>
    <scope>NUCLEOTIDE SEQUENCE [LARGE SCALE GENOMIC DNA]</scope>
    <source>
        <strain evidence="12">Y48</strain>
    </source>
</reference>